<dbReference type="Gene3D" id="3.30.360.10">
    <property type="entry name" value="Dihydrodipicolinate Reductase, domain 2"/>
    <property type="match status" value="1"/>
</dbReference>
<dbReference type="CDD" id="cd23934">
    <property type="entry name" value="AGPR_1_C"/>
    <property type="match status" value="1"/>
</dbReference>
<comment type="pathway">
    <text evidence="5">Amino-acid biosynthesis; L-arginine biosynthesis; N(2)-acetyl-L-ornithine from L-glutamate: step 3/4.</text>
</comment>
<dbReference type="PROSITE" id="PS01224">
    <property type="entry name" value="ARGC"/>
    <property type="match status" value="1"/>
</dbReference>
<evidence type="ECO:0000313" key="9">
    <source>
        <dbReference type="Proteomes" id="UP001466331"/>
    </source>
</evidence>
<dbReference type="CDD" id="cd17895">
    <property type="entry name" value="AGPR_1_N"/>
    <property type="match status" value="1"/>
</dbReference>
<dbReference type="InterPro" id="IPR023013">
    <property type="entry name" value="AGPR_AS"/>
</dbReference>
<dbReference type="RefSeq" id="WP_420068394.1">
    <property type="nucleotide sequence ID" value="NZ_JBCHKQ010000001.1"/>
</dbReference>
<dbReference type="NCBIfam" id="TIGR01850">
    <property type="entry name" value="argC"/>
    <property type="match status" value="1"/>
</dbReference>
<evidence type="ECO:0000256" key="4">
    <source>
        <dbReference type="ARBA" id="ARBA00023002"/>
    </source>
</evidence>
<dbReference type="SUPFAM" id="SSF51735">
    <property type="entry name" value="NAD(P)-binding Rossmann-fold domains"/>
    <property type="match status" value="1"/>
</dbReference>
<comment type="catalytic activity">
    <reaction evidence="5">
        <text>N-acetyl-L-glutamate 5-semialdehyde + phosphate + NADP(+) = N-acetyl-L-glutamyl 5-phosphate + NADPH + H(+)</text>
        <dbReference type="Rhea" id="RHEA:21588"/>
        <dbReference type="ChEBI" id="CHEBI:15378"/>
        <dbReference type="ChEBI" id="CHEBI:29123"/>
        <dbReference type="ChEBI" id="CHEBI:43474"/>
        <dbReference type="ChEBI" id="CHEBI:57783"/>
        <dbReference type="ChEBI" id="CHEBI:57936"/>
        <dbReference type="ChEBI" id="CHEBI:58349"/>
        <dbReference type="EC" id="1.2.1.38"/>
    </reaction>
</comment>
<comment type="caution">
    <text evidence="8">The sequence shown here is derived from an EMBL/GenBank/DDBJ whole genome shotgun (WGS) entry which is preliminary data.</text>
</comment>
<dbReference type="Proteomes" id="UP001466331">
    <property type="component" value="Unassembled WGS sequence"/>
</dbReference>
<feature type="active site" evidence="5 6">
    <location>
        <position position="154"/>
    </location>
</feature>
<comment type="subcellular location">
    <subcellularLocation>
        <location evidence="5">Cytoplasm</location>
    </subcellularLocation>
</comment>
<dbReference type="PANTHER" id="PTHR32338">
    <property type="entry name" value="N-ACETYL-GAMMA-GLUTAMYL-PHOSPHATE REDUCTASE, CHLOROPLASTIC-RELATED-RELATED"/>
    <property type="match status" value="1"/>
</dbReference>
<gene>
    <name evidence="5 8" type="primary">argC</name>
    <name evidence="8" type="ORF">WKV44_00105</name>
</gene>
<name>A0ABU9U8F1_9SPIR</name>
<dbReference type="Gene3D" id="3.40.50.720">
    <property type="entry name" value="NAD(P)-binding Rossmann-like Domain"/>
    <property type="match status" value="1"/>
</dbReference>
<dbReference type="InterPro" id="IPR036291">
    <property type="entry name" value="NAD(P)-bd_dom_sf"/>
</dbReference>
<evidence type="ECO:0000256" key="1">
    <source>
        <dbReference type="ARBA" id="ARBA00022571"/>
    </source>
</evidence>
<evidence type="ECO:0000256" key="6">
    <source>
        <dbReference type="PROSITE-ProRule" id="PRU10010"/>
    </source>
</evidence>
<keyword evidence="2 5" id="KW-0028">Amino-acid biosynthesis</keyword>
<keyword evidence="5" id="KW-0963">Cytoplasm</keyword>
<dbReference type="SUPFAM" id="SSF55347">
    <property type="entry name" value="Glyceraldehyde-3-phosphate dehydrogenase-like, C-terminal domain"/>
    <property type="match status" value="1"/>
</dbReference>
<evidence type="ECO:0000259" key="7">
    <source>
        <dbReference type="SMART" id="SM00859"/>
    </source>
</evidence>
<organism evidence="8 9">
    <name type="scientific">Rarispira pelagica</name>
    <dbReference type="NCBI Taxonomy" id="3141764"/>
    <lineage>
        <taxon>Bacteria</taxon>
        <taxon>Pseudomonadati</taxon>
        <taxon>Spirochaetota</taxon>
        <taxon>Spirochaetia</taxon>
        <taxon>Winmispirales</taxon>
        <taxon>Winmispiraceae</taxon>
        <taxon>Rarispira</taxon>
    </lineage>
</organism>
<keyword evidence="4 5" id="KW-0560">Oxidoreductase</keyword>
<keyword evidence="9" id="KW-1185">Reference proteome</keyword>
<comment type="function">
    <text evidence="5">Catalyzes the NADPH-dependent reduction of N-acetyl-5-glutamyl phosphate to yield N-acetyl-L-glutamate 5-semialdehyde.</text>
</comment>
<dbReference type="InterPro" id="IPR000706">
    <property type="entry name" value="AGPR_type-1"/>
</dbReference>
<dbReference type="GO" id="GO:0003942">
    <property type="term" value="F:N-acetyl-gamma-glutamyl-phosphate reductase activity"/>
    <property type="evidence" value="ECO:0007669"/>
    <property type="project" value="UniProtKB-EC"/>
</dbReference>
<dbReference type="EC" id="1.2.1.38" evidence="5"/>
<evidence type="ECO:0000256" key="2">
    <source>
        <dbReference type="ARBA" id="ARBA00022605"/>
    </source>
</evidence>
<accession>A0ABU9U8F1</accession>
<evidence type="ECO:0000313" key="8">
    <source>
        <dbReference type="EMBL" id="MEM5946940.1"/>
    </source>
</evidence>
<keyword evidence="3 5" id="KW-0521">NADP</keyword>
<feature type="domain" description="Semialdehyde dehydrogenase NAD-binding" evidence="7">
    <location>
        <begin position="2"/>
        <end position="146"/>
    </location>
</feature>
<dbReference type="PANTHER" id="PTHR32338:SF10">
    <property type="entry name" value="N-ACETYL-GAMMA-GLUTAMYL-PHOSPHATE REDUCTASE, CHLOROPLASTIC-RELATED"/>
    <property type="match status" value="1"/>
</dbReference>
<dbReference type="SMART" id="SM00859">
    <property type="entry name" value="Semialdhyde_dh"/>
    <property type="match status" value="1"/>
</dbReference>
<proteinExistence type="inferred from homology"/>
<keyword evidence="1 5" id="KW-0055">Arginine biosynthesis</keyword>
<dbReference type="InterPro" id="IPR058924">
    <property type="entry name" value="AGPR_dimerisation_dom"/>
</dbReference>
<protein>
    <recommendedName>
        <fullName evidence="5">N-acetyl-gamma-glutamyl-phosphate reductase</fullName>
        <shortName evidence="5">AGPR</shortName>
        <ecNumber evidence="5">1.2.1.38</ecNumber>
    </recommendedName>
    <alternativeName>
        <fullName evidence="5">N-acetyl-glutamate semialdehyde dehydrogenase</fullName>
        <shortName evidence="5">NAGSA dehydrogenase</shortName>
    </alternativeName>
</protein>
<dbReference type="Pfam" id="PF01118">
    <property type="entry name" value="Semialdhyde_dh"/>
    <property type="match status" value="1"/>
</dbReference>
<sequence>MKVAVLGATGYTGMMLLRFLRLHNGVDTVIPVSSSAAGKRVSEVDRALFSSLDNKLSLTDGCYVDLDTAFSLRPDFVFSALPHLASAIACARFLEHGKVVDLSADFRLKDAAVFENVYGEEHPFPELLSDAVYGLAEWNKERIKEASLVANPGCYPTASLLPLLPLIKEGIIAANVSINALSGISGAGKSAKVSSLFAERTENMSPYLPGRSHRHLPEIAQELREVSEDADPVFTPHLVPLKQGMLVTTVAYLMRDVSDKDIADCYMDYYGESPWIRIRHPELVETRWVRGSNYCDISFKNEGDRLIIFSAIDNLIKGASGQAIENMNIMNGFPETEGLLPAFEV</sequence>
<dbReference type="InterPro" id="IPR000534">
    <property type="entry name" value="Semialdehyde_DH_NAD-bd"/>
</dbReference>
<dbReference type="EMBL" id="JBCHKQ010000001">
    <property type="protein sequence ID" value="MEM5946940.1"/>
    <property type="molecule type" value="Genomic_DNA"/>
</dbReference>
<dbReference type="Pfam" id="PF22698">
    <property type="entry name" value="Semialdhyde_dhC_1"/>
    <property type="match status" value="1"/>
</dbReference>
<dbReference type="HAMAP" id="MF_00150">
    <property type="entry name" value="ArgC_type1"/>
    <property type="match status" value="1"/>
</dbReference>
<dbReference type="InterPro" id="IPR050085">
    <property type="entry name" value="AGPR"/>
</dbReference>
<evidence type="ECO:0000256" key="5">
    <source>
        <dbReference type="HAMAP-Rule" id="MF_00150"/>
    </source>
</evidence>
<comment type="similarity">
    <text evidence="5">Belongs to the NAGSA dehydrogenase family. Type 1 subfamily.</text>
</comment>
<reference evidence="8 9" key="1">
    <citation type="submission" date="2024-03" db="EMBL/GenBank/DDBJ databases">
        <title>Ignisphaera cupida sp. nov., a hyperthermophilic hydrolytic archaeon from a hot spring of Kamchatka, and proposal of Ignisphaeraceae fam. nov.</title>
        <authorList>
            <person name="Podosokorskaya O.A."/>
            <person name="Elcheninov A.G."/>
            <person name="Maltseva A.I."/>
            <person name="Zayulina K.S."/>
            <person name="Novikov A."/>
            <person name="Merkel A.Y."/>
        </authorList>
    </citation>
    <scope>NUCLEOTIDE SEQUENCE [LARGE SCALE GENOMIC DNA]</scope>
    <source>
        <strain evidence="8 9">38H-sp</strain>
    </source>
</reference>
<evidence type="ECO:0000256" key="3">
    <source>
        <dbReference type="ARBA" id="ARBA00022857"/>
    </source>
</evidence>